<keyword evidence="3" id="KW-1185">Reference proteome</keyword>
<evidence type="ECO:0000259" key="1">
    <source>
        <dbReference type="Pfam" id="PF12146"/>
    </source>
</evidence>
<dbReference type="PANTHER" id="PTHR11614">
    <property type="entry name" value="PHOSPHOLIPASE-RELATED"/>
    <property type="match status" value="1"/>
</dbReference>
<dbReference type="InterPro" id="IPR051044">
    <property type="entry name" value="MAG_DAG_Lipase"/>
</dbReference>
<dbReference type="GO" id="GO:0016787">
    <property type="term" value="F:hydrolase activity"/>
    <property type="evidence" value="ECO:0007669"/>
    <property type="project" value="UniProtKB-KW"/>
</dbReference>
<accession>A0A9P9HN00</accession>
<sequence length="285" mass="31728">MDPEASESSSTQHHHQFVLASGASAHIWQCDSSRAILILQHGFGEYAERYIVSHSQLILKLNAGRFEVWALDLWGHGTSPGDRSIVDVEMAVKDHLEMRSRADSRGLPVFLFGHSLGGLITAASVAENSPYHTNGVILSSPALTEGLPLPVEYLVHLLAYFIPTTQIPTPKASADDLRSDPEQARLAAEDESKYKGQISFLVASSALRVVRRLWARCGEWTEPTLVIHGTSDSHAQFRLSERLVRDIASTDKTFHPVEGGYHELLNEERPEETIKLLFDWLESHM</sequence>
<keyword evidence="2" id="KW-0378">Hydrolase</keyword>
<comment type="caution">
    <text evidence="2">The sequence shown here is derived from an EMBL/GenBank/DDBJ whole genome shotgun (WGS) entry which is preliminary data.</text>
</comment>
<proteinExistence type="predicted"/>
<reference evidence="2" key="1">
    <citation type="journal article" date="2021" name="Nat. Commun.">
        <title>Genetic determinants of endophytism in the Arabidopsis root mycobiome.</title>
        <authorList>
            <person name="Mesny F."/>
            <person name="Miyauchi S."/>
            <person name="Thiergart T."/>
            <person name="Pickel B."/>
            <person name="Atanasova L."/>
            <person name="Karlsson M."/>
            <person name="Huettel B."/>
            <person name="Barry K.W."/>
            <person name="Haridas S."/>
            <person name="Chen C."/>
            <person name="Bauer D."/>
            <person name="Andreopoulos W."/>
            <person name="Pangilinan J."/>
            <person name="LaButti K."/>
            <person name="Riley R."/>
            <person name="Lipzen A."/>
            <person name="Clum A."/>
            <person name="Drula E."/>
            <person name="Henrissat B."/>
            <person name="Kohler A."/>
            <person name="Grigoriev I.V."/>
            <person name="Martin F.M."/>
            <person name="Hacquard S."/>
        </authorList>
    </citation>
    <scope>NUCLEOTIDE SEQUENCE</scope>
    <source>
        <strain evidence="2">FSSC 5 MPI-SDFR-AT-0091</strain>
    </source>
</reference>
<dbReference type="OrthoDB" id="2498029at2759"/>
<dbReference type="EMBL" id="JAGTJS010000008">
    <property type="protein sequence ID" value="KAH7260341.1"/>
    <property type="molecule type" value="Genomic_DNA"/>
</dbReference>
<protein>
    <submittedName>
        <fullName evidence="2">Alpha/Beta hydrolase protein</fullName>
    </submittedName>
</protein>
<dbReference type="Proteomes" id="UP000736672">
    <property type="component" value="Unassembled WGS sequence"/>
</dbReference>
<dbReference type="InterPro" id="IPR029058">
    <property type="entry name" value="AB_hydrolase_fold"/>
</dbReference>
<dbReference type="Gene3D" id="3.40.50.1820">
    <property type="entry name" value="alpha/beta hydrolase"/>
    <property type="match status" value="1"/>
</dbReference>
<feature type="domain" description="Serine aminopeptidase S33" evidence="1">
    <location>
        <begin position="32"/>
        <end position="268"/>
    </location>
</feature>
<dbReference type="SUPFAM" id="SSF53474">
    <property type="entry name" value="alpha/beta-Hydrolases"/>
    <property type="match status" value="1"/>
</dbReference>
<evidence type="ECO:0000313" key="3">
    <source>
        <dbReference type="Proteomes" id="UP000736672"/>
    </source>
</evidence>
<dbReference type="Pfam" id="PF12146">
    <property type="entry name" value="Hydrolase_4"/>
    <property type="match status" value="1"/>
</dbReference>
<gene>
    <name evidence="2" type="ORF">B0J15DRAFT_492383</name>
</gene>
<dbReference type="InterPro" id="IPR022742">
    <property type="entry name" value="Hydrolase_4"/>
</dbReference>
<name>A0A9P9HN00_FUSSL</name>
<dbReference type="AlphaFoldDB" id="A0A9P9HN00"/>
<evidence type="ECO:0000313" key="2">
    <source>
        <dbReference type="EMBL" id="KAH7260341.1"/>
    </source>
</evidence>
<organism evidence="2 3">
    <name type="scientific">Fusarium solani</name>
    <name type="common">Filamentous fungus</name>
    <dbReference type="NCBI Taxonomy" id="169388"/>
    <lineage>
        <taxon>Eukaryota</taxon>
        <taxon>Fungi</taxon>
        <taxon>Dikarya</taxon>
        <taxon>Ascomycota</taxon>
        <taxon>Pezizomycotina</taxon>
        <taxon>Sordariomycetes</taxon>
        <taxon>Hypocreomycetidae</taxon>
        <taxon>Hypocreales</taxon>
        <taxon>Nectriaceae</taxon>
        <taxon>Fusarium</taxon>
        <taxon>Fusarium solani species complex</taxon>
    </lineage>
</organism>